<dbReference type="Proteomes" id="UP000245999">
    <property type="component" value="Chromosome"/>
</dbReference>
<proteinExistence type="predicted"/>
<organism evidence="1 2">
    <name type="scientific">Hymenobacter nivis</name>
    <dbReference type="NCBI Taxonomy" id="1850093"/>
    <lineage>
        <taxon>Bacteria</taxon>
        <taxon>Pseudomonadati</taxon>
        <taxon>Bacteroidota</taxon>
        <taxon>Cytophagia</taxon>
        <taxon>Cytophagales</taxon>
        <taxon>Hymenobacteraceae</taxon>
        <taxon>Hymenobacter</taxon>
    </lineage>
</organism>
<evidence type="ECO:0000313" key="1">
    <source>
        <dbReference type="EMBL" id="AWM32362.1"/>
    </source>
</evidence>
<dbReference type="KEGG" id="hnv:DDQ68_05870"/>
<keyword evidence="2" id="KW-1185">Reference proteome</keyword>
<dbReference type="AlphaFoldDB" id="A0A2Z3GJZ8"/>
<evidence type="ECO:0000313" key="2">
    <source>
        <dbReference type="Proteomes" id="UP000245999"/>
    </source>
</evidence>
<reference evidence="2" key="1">
    <citation type="submission" date="2018-04" db="EMBL/GenBank/DDBJ databases">
        <title>Complete genome of Antarctic heterotrophic bacterium Hymenobacter nivis.</title>
        <authorList>
            <person name="Terashima M."/>
        </authorList>
    </citation>
    <scope>NUCLEOTIDE SEQUENCE [LARGE SCALE GENOMIC DNA]</scope>
    <source>
        <strain evidence="2">NBRC 111535</strain>
    </source>
</reference>
<sequence>MVAKPTGPGAGPGGRCYGGPRGALLIYSPVRRPFQPADWLTVIYLLSLTTIGRPAEKAGGPAAASLYTDLKMRWLKVKIKEIKVSPTVF</sequence>
<protein>
    <submittedName>
        <fullName evidence="1">Uncharacterized protein</fullName>
    </submittedName>
</protein>
<name>A0A2Z3GJZ8_9BACT</name>
<gene>
    <name evidence="1" type="ORF">DDQ68_05870</name>
</gene>
<dbReference type="EMBL" id="CP029145">
    <property type="protein sequence ID" value="AWM32362.1"/>
    <property type="molecule type" value="Genomic_DNA"/>
</dbReference>
<accession>A0A2Z3GJZ8</accession>